<dbReference type="AlphaFoldDB" id="A0A5C3LU91"/>
<keyword evidence="2" id="KW-0624">Polysaccharide degradation</keyword>
<dbReference type="STRING" id="68775.A0A5C3LU91"/>
<dbReference type="PANTHER" id="PTHR34002">
    <property type="entry name" value="BLR1656 PROTEIN"/>
    <property type="match status" value="1"/>
</dbReference>
<dbReference type="InterPro" id="IPR002594">
    <property type="entry name" value="GH12"/>
</dbReference>
<comment type="similarity">
    <text evidence="1 2">Belongs to the glycosyl hydrolase 12 (cellulase H) family.</text>
</comment>
<organism evidence="3 4">
    <name type="scientific">Crucibulum laeve</name>
    <dbReference type="NCBI Taxonomy" id="68775"/>
    <lineage>
        <taxon>Eukaryota</taxon>
        <taxon>Fungi</taxon>
        <taxon>Dikarya</taxon>
        <taxon>Basidiomycota</taxon>
        <taxon>Agaricomycotina</taxon>
        <taxon>Agaricomycetes</taxon>
        <taxon>Agaricomycetidae</taxon>
        <taxon>Agaricales</taxon>
        <taxon>Agaricineae</taxon>
        <taxon>Nidulariaceae</taxon>
        <taxon>Crucibulum</taxon>
    </lineage>
</organism>
<name>A0A5C3LU91_9AGAR</name>
<dbReference type="InterPro" id="IPR013320">
    <property type="entry name" value="ConA-like_dom_sf"/>
</dbReference>
<dbReference type="SUPFAM" id="SSF49899">
    <property type="entry name" value="Concanavalin A-like lectins/glucanases"/>
    <property type="match status" value="1"/>
</dbReference>
<keyword evidence="4" id="KW-1185">Reference proteome</keyword>
<keyword evidence="3" id="KW-0430">Lectin</keyword>
<proteinExistence type="inferred from homology"/>
<dbReference type="InterPro" id="IPR013319">
    <property type="entry name" value="GH11/12"/>
</dbReference>
<dbReference type="Proteomes" id="UP000308652">
    <property type="component" value="Unassembled WGS sequence"/>
</dbReference>
<accession>A0A5C3LU91</accession>
<evidence type="ECO:0000313" key="4">
    <source>
        <dbReference type="Proteomes" id="UP000308652"/>
    </source>
</evidence>
<dbReference type="GO" id="GO:0030246">
    <property type="term" value="F:carbohydrate binding"/>
    <property type="evidence" value="ECO:0007669"/>
    <property type="project" value="UniProtKB-KW"/>
</dbReference>
<keyword evidence="2" id="KW-0326">Glycosidase</keyword>
<dbReference type="OrthoDB" id="89349at2759"/>
<evidence type="ECO:0000256" key="1">
    <source>
        <dbReference type="ARBA" id="ARBA00005519"/>
    </source>
</evidence>
<dbReference type="Pfam" id="PF01670">
    <property type="entry name" value="Glyco_hydro_12"/>
    <property type="match status" value="1"/>
</dbReference>
<sequence>MLPGSGFLTCTVAAQQISNIVLFTSIAIIICTLSRLSSAAQTLVGPFDCTSSGSYTLCQNLWGADAGVGSRSTTLARTSSSNISWSSSPNDVKSRVQIDDVSSIPTNWNWQYHLAFSYDIWLGIVASGGAASAGYTHEIMNWLSSVGGAQPIGDKKRPNKNWKVLSFVAIAEIKDFKADLSNFFEFLSLTQGVSPKQYIHIIQASTEPFVGSANFVTNSYSISMVKY</sequence>
<dbReference type="GO" id="GO:0008810">
    <property type="term" value="F:cellulase activity"/>
    <property type="evidence" value="ECO:0007669"/>
    <property type="project" value="InterPro"/>
</dbReference>
<dbReference type="EMBL" id="ML213678">
    <property type="protein sequence ID" value="TFK32321.1"/>
    <property type="molecule type" value="Genomic_DNA"/>
</dbReference>
<dbReference type="PANTHER" id="PTHR34002:SF9">
    <property type="entry name" value="XYLOGLUCAN-SPECIFIC ENDO-BETA-1,4-GLUCANASE A"/>
    <property type="match status" value="1"/>
</dbReference>
<evidence type="ECO:0000256" key="2">
    <source>
        <dbReference type="RuleBase" id="RU361163"/>
    </source>
</evidence>
<keyword evidence="2" id="KW-0378">Hydrolase</keyword>
<reference evidence="3 4" key="1">
    <citation type="journal article" date="2019" name="Nat. Ecol. Evol.">
        <title>Megaphylogeny resolves global patterns of mushroom evolution.</title>
        <authorList>
            <person name="Varga T."/>
            <person name="Krizsan K."/>
            <person name="Foldi C."/>
            <person name="Dima B."/>
            <person name="Sanchez-Garcia M."/>
            <person name="Sanchez-Ramirez S."/>
            <person name="Szollosi G.J."/>
            <person name="Szarkandi J.G."/>
            <person name="Papp V."/>
            <person name="Albert L."/>
            <person name="Andreopoulos W."/>
            <person name="Angelini C."/>
            <person name="Antonin V."/>
            <person name="Barry K.W."/>
            <person name="Bougher N.L."/>
            <person name="Buchanan P."/>
            <person name="Buyck B."/>
            <person name="Bense V."/>
            <person name="Catcheside P."/>
            <person name="Chovatia M."/>
            <person name="Cooper J."/>
            <person name="Damon W."/>
            <person name="Desjardin D."/>
            <person name="Finy P."/>
            <person name="Geml J."/>
            <person name="Haridas S."/>
            <person name="Hughes K."/>
            <person name="Justo A."/>
            <person name="Karasinski D."/>
            <person name="Kautmanova I."/>
            <person name="Kiss B."/>
            <person name="Kocsube S."/>
            <person name="Kotiranta H."/>
            <person name="LaButti K.M."/>
            <person name="Lechner B.E."/>
            <person name="Liimatainen K."/>
            <person name="Lipzen A."/>
            <person name="Lukacs Z."/>
            <person name="Mihaltcheva S."/>
            <person name="Morgado L.N."/>
            <person name="Niskanen T."/>
            <person name="Noordeloos M.E."/>
            <person name="Ohm R.A."/>
            <person name="Ortiz-Santana B."/>
            <person name="Ovrebo C."/>
            <person name="Racz N."/>
            <person name="Riley R."/>
            <person name="Savchenko A."/>
            <person name="Shiryaev A."/>
            <person name="Soop K."/>
            <person name="Spirin V."/>
            <person name="Szebenyi C."/>
            <person name="Tomsovsky M."/>
            <person name="Tulloss R.E."/>
            <person name="Uehling J."/>
            <person name="Grigoriev I.V."/>
            <person name="Vagvolgyi C."/>
            <person name="Papp T."/>
            <person name="Martin F.M."/>
            <person name="Miettinen O."/>
            <person name="Hibbett D.S."/>
            <person name="Nagy L.G."/>
        </authorList>
    </citation>
    <scope>NUCLEOTIDE SEQUENCE [LARGE SCALE GENOMIC DNA]</scope>
    <source>
        <strain evidence="3 4">CBS 166.37</strain>
    </source>
</reference>
<protein>
    <submittedName>
        <fullName evidence="3">Concanavalin A-like lectin/glucanase domain-containing protein</fullName>
    </submittedName>
</protein>
<dbReference type="Gene3D" id="2.60.120.180">
    <property type="match status" value="1"/>
</dbReference>
<evidence type="ECO:0000313" key="3">
    <source>
        <dbReference type="EMBL" id="TFK32321.1"/>
    </source>
</evidence>
<gene>
    <name evidence="3" type="ORF">BDQ12DRAFT_701204</name>
</gene>
<dbReference type="GO" id="GO:0000272">
    <property type="term" value="P:polysaccharide catabolic process"/>
    <property type="evidence" value="ECO:0007669"/>
    <property type="project" value="UniProtKB-KW"/>
</dbReference>
<keyword evidence="2" id="KW-0119">Carbohydrate metabolism</keyword>